<dbReference type="GO" id="GO:0030638">
    <property type="term" value="P:polyketide metabolic process"/>
    <property type="evidence" value="ECO:0007669"/>
    <property type="project" value="InterPro"/>
</dbReference>
<sequence length="274" mass="31003">MSHTPGRRIRQLFEEIYNKHDFDRAPEFFAPDYVNHQPGAAPGVEGLQTWATTMLTLVPDLSCSIEQMVEQNDRVMVYVRWRGTIGGTERELSQQTANLYRLRDDRITEHWSVFDYSSLTELGMTPPDQTTQATGEPDWNAGPGEQANMRLVQRVWDELMHQHKLERADDYYRQDYIQHNPFAAQSGSGLKGMKDFFAGLFQLAPDLVGDITQMIAQDDLVGIFCVWHGHEAASGDEVRLHTSDLLRVEGGLIAEHWDVMDYAAVARFGVSAGG</sequence>
<dbReference type="AlphaFoldDB" id="A0A926QTZ9"/>
<dbReference type="Pfam" id="PF07366">
    <property type="entry name" value="SnoaL"/>
    <property type="match status" value="2"/>
</dbReference>
<evidence type="ECO:0000313" key="2">
    <source>
        <dbReference type="EMBL" id="MBD0423400.1"/>
    </source>
</evidence>
<accession>A0A926QTZ9</accession>
<dbReference type="SUPFAM" id="SSF54427">
    <property type="entry name" value="NTF2-like"/>
    <property type="match status" value="2"/>
</dbReference>
<gene>
    <name evidence="2" type="ORF">H0H10_30270</name>
</gene>
<organism evidence="2 3">
    <name type="scientific">Streptomyces griseicoloratus</name>
    <dbReference type="NCBI Taxonomy" id="2752516"/>
    <lineage>
        <taxon>Bacteria</taxon>
        <taxon>Bacillati</taxon>
        <taxon>Actinomycetota</taxon>
        <taxon>Actinomycetes</taxon>
        <taxon>Kitasatosporales</taxon>
        <taxon>Streptomycetaceae</taxon>
        <taxon>Streptomyces</taxon>
    </lineage>
</organism>
<keyword evidence="3" id="KW-1185">Reference proteome</keyword>
<evidence type="ECO:0000313" key="3">
    <source>
        <dbReference type="Proteomes" id="UP000621210"/>
    </source>
</evidence>
<evidence type="ECO:0000256" key="1">
    <source>
        <dbReference type="SAM" id="MobiDB-lite"/>
    </source>
</evidence>
<proteinExistence type="predicted"/>
<reference evidence="2" key="1">
    <citation type="submission" date="2020-09" db="EMBL/GenBank/DDBJ databases">
        <title>Streptomyces grisecoloratus sp. nov., isolated from cotton soil.</title>
        <authorList>
            <person name="Xing L."/>
        </authorList>
    </citation>
    <scope>NUCLEOTIDE SEQUENCE</scope>
    <source>
        <strain evidence="2">TRM S81-3</strain>
    </source>
</reference>
<name>A0A926QTZ9_9ACTN</name>
<dbReference type="PANTHER" id="PTHR38436">
    <property type="entry name" value="POLYKETIDE CYCLASE SNOAL-LIKE DOMAIN"/>
    <property type="match status" value="1"/>
</dbReference>
<dbReference type="PANTHER" id="PTHR38436:SF1">
    <property type="entry name" value="ESTER CYCLASE"/>
    <property type="match status" value="1"/>
</dbReference>
<dbReference type="EMBL" id="JACVQF010000222">
    <property type="protein sequence ID" value="MBD0423400.1"/>
    <property type="molecule type" value="Genomic_DNA"/>
</dbReference>
<dbReference type="InterPro" id="IPR032710">
    <property type="entry name" value="NTF2-like_dom_sf"/>
</dbReference>
<reference evidence="2" key="2">
    <citation type="submission" date="2020-09" db="EMBL/GenBank/DDBJ databases">
        <authorList>
            <person name="Luo X."/>
        </authorList>
    </citation>
    <scope>NUCLEOTIDE SEQUENCE</scope>
    <source>
        <strain evidence="2">TRM S81-3</strain>
    </source>
</reference>
<comment type="caution">
    <text evidence="2">The sequence shown here is derived from an EMBL/GenBank/DDBJ whole genome shotgun (WGS) entry which is preliminary data.</text>
</comment>
<feature type="region of interest" description="Disordered" evidence="1">
    <location>
        <begin position="125"/>
        <end position="144"/>
    </location>
</feature>
<dbReference type="Proteomes" id="UP000621210">
    <property type="component" value="Unassembled WGS sequence"/>
</dbReference>
<dbReference type="InterPro" id="IPR009959">
    <property type="entry name" value="Cyclase_SnoaL-like"/>
</dbReference>
<dbReference type="RefSeq" id="WP_188184334.1">
    <property type="nucleotide sequence ID" value="NZ_JACVQF010000222.1"/>
</dbReference>
<dbReference type="Gene3D" id="3.10.450.50">
    <property type="match status" value="2"/>
</dbReference>
<protein>
    <submittedName>
        <fullName evidence="2">Ester cyclase</fullName>
    </submittedName>
</protein>